<dbReference type="EMBL" id="AP018738">
    <property type="protein sequence ID" value="BBE50150.1"/>
    <property type="molecule type" value="Genomic_DNA"/>
</dbReference>
<accession>A0A2Z6G9H4</accession>
<reference evidence="2 3" key="1">
    <citation type="submission" date="2018-06" db="EMBL/GenBank/DDBJ databases">
        <title>OYT1 Genome Sequencing.</title>
        <authorList>
            <person name="Kato S."/>
            <person name="Itoh T."/>
            <person name="Ohkuma M."/>
        </authorList>
    </citation>
    <scope>NUCLEOTIDE SEQUENCE [LARGE SCALE GENOMIC DNA]</scope>
    <source>
        <strain evidence="2 3">OYT1</strain>
    </source>
</reference>
<feature type="transmembrane region" description="Helical" evidence="1">
    <location>
        <begin position="6"/>
        <end position="28"/>
    </location>
</feature>
<keyword evidence="3" id="KW-1185">Reference proteome</keyword>
<keyword evidence="1" id="KW-0812">Transmembrane</keyword>
<proteinExistence type="predicted"/>
<dbReference type="Proteomes" id="UP000033070">
    <property type="component" value="Chromosome"/>
</dbReference>
<dbReference type="OrthoDB" id="9795524at2"/>
<name>A0A2Z6G9H4_9PROT</name>
<keyword evidence="1" id="KW-0472">Membrane</keyword>
<evidence type="ECO:0000256" key="1">
    <source>
        <dbReference type="SAM" id="Phobius"/>
    </source>
</evidence>
<dbReference type="NCBIfam" id="TIGR02532">
    <property type="entry name" value="IV_pilin_GFxxxE"/>
    <property type="match status" value="1"/>
</dbReference>
<sequence length="226" mass="23329">MNRNQSGFTLIEIAIVLVIIGLLLGGVLKGEELISSAKVKNLAGDFRNTPLFIYSYQDKYRALPGDDAAASTHLTGGTAATTPTNSIGNGVINGNWNSTTVTDESYLFWQHIRLANLVAGATSTSAAEYLPTNATGGTIGIQSGTSTAANSPIKDGSSNAIRGSYVICSSNISGKYVKQLDLQIDDGNTATGAMLATPTSGYAIGNAATATNSVEDTTSYTVCMGV</sequence>
<protein>
    <recommendedName>
        <fullName evidence="4">Prepilin-type N-terminal cleavage/methylation domain-containing protein</fullName>
    </recommendedName>
</protein>
<dbReference type="InterPro" id="IPR012902">
    <property type="entry name" value="N_methyl_site"/>
</dbReference>
<organism evidence="2 3">
    <name type="scientific">Ferriphaselus amnicola</name>
    <dbReference type="NCBI Taxonomy" id="1188319"/>
    <lineage>
        <taxon>Bacteria</taxon>
        <taxon>Pseudomonadati</taxon>
        <taxon>Pseudomonadota</taxon>
        <taxon>Betaproteobacteria</taxon>
        <taxon>Nitrosomonadales</taxon>
        <taxon>Gallionellaceae</taxon>
        <taxon>Ferriphaselus</taxon>
    </lineage>
</organism>
<dbReference type="STRING" id="1188319.OYT1_00169"/>
<keyword evidence="1" id="KW-1133">Transmembrane helix</keyword>
<dbReference type="KEGG" id="fam:OYT1_ch0583"/>
<dbReference type="Pfam" id="PF07963">
    <property type="entry name" value="N_methyl"/>
    <property type="match status" value="1"/>
</dbReference>
<dbReference type="InterPro" id="IPR045584">
    <property type="entry name" value="Pilin-like"/>
</dbReference>
<gene>
    <name evidence="2" type="ORF">OYT1_ch0583</name>
</gene>
<evidence type="ECO:0008006" key="4">
    <source>
        <dbReference type="Google" id="ProtNLM"/>
    </source>
</evidence>
<dbReference type="SUPFAM" id="SSF54523">
    <property type="entry name" value="Pili subunits"/>
    <property type="match status" value="1"/>
</dbReference>
<dbReference type="RefSeq" id="WP_062625437.1">
    <property type="nucleotide sequence ID" value="NZ_AP018738.1"/>
</dbReference>
<evidence type="ECO:0000313" key="3">
    <source>
        <dbReference type="Proteomes" id="UP000033070"/>
    </source>
</evidence>
<dbReference type="PROSITE" id="PS00409">
    <property type="entry name" value="PROKAR_NTER_METHYL"/>
    <property type="match status" value="1"/>
</dbReference>
<dbReference type="AlphaFoldDB" id="A0A2Z6G9H4"/>
<evidence type="ECO:0000313" key="2">
    <source>
        <dbReference type="EMBL" id="BBE50150.1"/>
    </source>
</evidence>